<dbReference type="InterPro" id="IPR027823">
    <property type="entry name" value="DUF4468"/>
</dbReference>
<sequence>MKLIFTFLILSITVTNTFAQSRKTAGLLNEINGLYEVDDSGNITYVRVFDNLNLTENEIFDRANSYFVYKYNDGNSVIQEKNEEAGRLIGKGIFPNVHIGSGLVTRAFSVFHILRVDIKENRCRVLLSLTNYKITSTDMNGFVSTADQPISGTFPFNPSAGEKNFYGQAFYNSHFAAINTFIEFERVLREGATFSGLDDDW</sequence>
<proteinExistence type="predicted"/>
<organism evidence="2 3">
    <name type="scientific">Arthrospiribacter ruber</name>
    <dbReference type="NCBI Taxonomy" id="2487934"/>
    <lineage>
        <taxon>Bacteria</taxon>
        <taxon>Pseudomonadati</taxon>
        <taxon>Bacteroidota</taxon>
        <taxon>Cytophagia</taxon>
        <taxon>Cytophagales</taxon>
        <taxon>Cyclobacteriaceae</taxon>
        <taxon>Arthrospiribacter</taxon>
    </lineage>
</organism>
<dbReference type="Proteomes" id="UP000727490">
    <property type="component" value="Unassembled WGS sequence"/>
</dbReference>
<dbReference type="Pfam" id="PF14730">
    <property type="entry name" value="DUF4468"/>
    <property type="match status" value="1"/>
</dbReference>
<keyword evidence="3" id="KW-1185">Reference proteome</keyword>
<evidence type="ECO:0000313" key="2">
    <source>
        <dbReference type="EMBL" id="MBW3468339.1"/>
    </source>
</evidence>
<name>A0A951MCW6_9BACT</name>
<accession>A0A951MCW6</accession>
<protein>
    <submittedName>
        <fullName evidence="2">DUF4468 domain-containing protein</fullName>
    </submittedName>
</protein>
<reference evidence="2 3" key="1">
    <citation type="journal article" date="2020" name="Syst. Appl. Microbiol.">
        <title>Arthrospiribacter ruber gen. nov., sp. nov., a novel bacterium isolated from Arthrospira cultures.</title>
        <authorList>
            <person name="Waleron M."/>
            <person name="Misztak A."/>
            <person name="Waleron M.M."/>
            <person name="Furmaniak M."/>
            <person name="Mrozik A."/>
            <person name="Waleron K."/>
        </authorList>
    </citation>
    <scope>NUCLEOTIDE SEQUENCE [LARGE SCALE GENOMIC DNA]</scope>
    <source>
        <strain evidence="2 3">DPMB0001</strain>
    </source>
</reference>
<gene>
    <name evidence="2" type="ORF">EGN73_11030</name>
</gene>
<dbReference type="AlphaFoldDB" id="A0A951MCW6"/>
<dbReference type="EMBL" id="RPHB01000005">
    <property type="protein sequence ID" value="MBW3468339.1"/>
    <property type="molecule type" value="Genomic_DNA"/>
</dbReference>
<evidence type="ECO:0000259" key="1">
    <source>
        <dbReference type="Pfam" id="PF14730"/>
    </source>
</evidence>
<dbReference type="RefSeq" id="WP_219289525.1">
    <property type="nucleotide sequence ID" value="NZ_RPHB01000005.1"/>
</dbReference>
<evidence type="ECO:0000313" key="3">
    <source>
        <dbReference type="Proteomes" id="UP000727490"/>
    </source>
</evidence>
<comment type="caution">
    <text evidence="2">The sequence shown here is derived from an EMBL/GenBank/DDBJ whole genome shotgun (WGS) entry which is preliminary data.</text>
</comment>
<feature type="domain" description="DUF4468" evidence="1">
    <location>
        <begin position="47"/>
        <end position="132"/>
    </location>
</feature>